<dbReference type="InterPro" id="IPR005146">
    <property type="entry name" value="B3/B4_tRNA-bd"/>
</dbReference>
<dbReference type="SUPFAM" id="SSF46955">
    <property type="entry name" value="Putative DNA-binding domain"/>
    <property type="match status" value="2"/>
</dbReference>
<evidence type="ECO:0000256" key="2">
    <source>
        <dbReference type="ARBA" id="ARBA00004496"/>
    </source>
</evidence>
<reference evidence="14" key="1">
    <citation type="submission" date="2021-02" db="EMBL/GenBank/DDBJ databases">
        <authorList>
            <person name="Han P."/>
        </authorList>
    </citation>
    <scope>NUCLEOTIDE SEQUENCE</scope>
    <source>
        <strain evidence="14">Candidatus Nitrosotenuis uzonensis 5A</strain>
    </source>
</reference>
<feature type="domain" description="B5" evidence="13">
    <location>
        <begin position="269"/>
        <end position="344"/>
    </location>
</feature>
<keyword evidence="9" id="KW-0067">ATP-binding</keyword>
<keyword evidence="6 14" id="KW-0436">Ligase</keyword>
<dbReference type="Gene3D" id="3.50.40.10">
    <property type="entry name" value="Phenylalanyl-trna Synthetase, Chain B, domain 3"/>
    <property type="match status" value="1"/>
</dbReference>
<dbReference type="PROSITE" id="PS51483">
    <property type="entry name" value="B5"/>
    <property type="match status" value="1"/>
</dbReference>
<dbReference type="InterPro" id="IPR045060">
    <property type="entry name" value="Phe-tRNA-ligase_IIc_bsu"/>
</dbReference>
<dbReference type="GO" id="GO:0005524">
    <property type="term" value="F:ATP binding"/>
    <property type="evidence" value="ECO:0007669"/>
    <property type="project" value="UniProtKB-KW"/>
</dbReference>
<dbReference type="EMBL" id="CAJNAQ010000005">
    <property type="protein sequence ID" value="CAE6495048.1"/>
    <property type="molecule type" value="Genomic_DNA"/>
</dbReference>
<dbReference type="Gene3D" id="3.30.930.10">
    <property type="entry name" value="Bira Bifunctional Protein, Domain 2"/>
    <property type="match status" value="1"/>
</dbReference>
<dbReference type="AlphaFoldDB" id="A0A812EZ52"/>
<dbReference type="EC" id="6.1.1.20" evidence="4"/>
<evidence type="ECO:0000256" key="7">
    <source>
        <dbReference type="ARBA" id="ARBA00022723"/>
    </source>
</evidence>
<keyword evidence="12 14" id="KW-0030">Aminoacyl-tRNA synthetase</keyword>
<dbReference type="InterPro" id="IPR045864">
    <property type="entry name" value="aa-tRNA-synth_II/BPL/LPL"/>
</dbReference>
<dbReference type="SMART" id="SM00874">
    <property type="entry name" value="B5"/>
    <property type="match status" value="1"/>
</dbReference>
<dbReference type="SUPFAM" id="SSF55681">
    <property type="entry name" value="Class II aaRS and biotin synthetases"/>
    <property type="match status" value="1"/>
</dbReference>
<evidence type="ECO:0000256" key="8">
    <source>
        <dbReference type="ARBA" id="ARBA00022741"/>
    </source>
</evidence>
<dbReference type="PANTHER" id="PTHR10947:SF0">
    <property type="entry name" value="PHENYLALANINE--TRNA LIGASE BETA SUBUNIT"/>
    <property type="match status" value="1"/>
</dbReference>
<dbReference type="RefSeq" id="WP_205099301.1">
    <property type="nucleotide sequence ID" value="NZ_CAJNAQ010000005.1"/>
</dbReference>
<dbReference type="Proteomes" id="UP000655759">
    <property type="component" value="Unassembled WGS sequence"/>
</dbReference>
<dbReference type="Pfam" id="PF03484">
    <property type="entry name" value="B5"/>
    <property type="match status" value="1"/>
</dbReference>
<keyword evidence="7" id="KW-0479">Metal-binding</keyword>
<name>A0A812EZ52_9ARCH</name>
<dbReference type="Gene3D" id="3.30.56.10">
    <property type="match status" value="2"/>
</dbReference>
<keyword evidence="5" id="KW-0963">Cytoplasm</keyword>
<dbReference type="GO" id="GO:0000287">
    <property type="term" value="F:magnesium ion binding"/>
    <property type="evidence" value="ECO:0007669"/>
    <property type="project" value="InterPro"/>
</dbReference>
<evidence type="ECO:0000256" key="11">
    <source>
        <dbReference type="ARBA" id="ARBA00022917"/>
    </source>
</evidence>
<dbReference type="GO" id="GO:0004826">
    <property type="term" value="F:phenylalanine-tRNA ligase activity"/>
    <property type="evidence" value="ECO:0007669"/>
    <property type="project" value="UniProtKB-EC"/>
</dbReference>
<dbReference type="InterPro" id="IPR004531">
    <property type="entry name" value="Phe-tRNA-synth_IIc_bsu_arc_euk"/>
</dbReference>
<evidence type="ECO:0000256" key="1">
    <source>
        <dbReference type="ARBA" id="ARBA00001946"/>
    </source>
</evidence>
<dbReference type="NCBIfam" id="TIGR00471">
    <property type="entry name" value="pheT_arch"/>
    <property type="match status" value="1"/>
</dbReference>
<evidence type="ECO:0000256" key="9">
    <source>
        <dbReference type="ARBA" id="ARBA00022840"/>
    </source>
</evidence>
<evidence type="ECO:0000256" key="4">
    <source>
        <dbReference type="ARBA" id="ARBA00012814"/>
    </source>
</evidence>
<comment type="subcellular location">
    <subcellularLocation>
        <location evidence="2">Cytoplasm</location>
    </subcellularLocation>
</comment>
<dbReference type="InterPro" id="IPR020825">
    <property type="entry name" value="Phe-tRNA_synthase-like_B3/B4"/>
</dbReference>
<dbReference type="InterPro" id="IPR041616">
    <property type="entry name" value="PheRS_beta_core"/>
</dbReference>
<dbReference type="PANTHER" id="PTHR10947">
    <property type="entry name" value="PHENYLALANYL-TRNA SYNTHETASE BETA CHAIN AND LEUCINE-RICH REPEAT-CONTAINING PROTEIN 47"/>
    <property type="match status" value="1"/>
</dbReference>
<comment type="similarity">
    <text evidence="3">Belongs to the phenylalanyl-tRNA synthetase beta subunit family. Type 2 subfamily.</text>
</comment>
<accession>A0A812EZ52</accession>
<evidence type="ECO:0000256" key="10">
    <source>
        <dbReference type="ARBA" id="ARBA00022842"/>
    </source>
</evidence>
<evidence type="ECO:0000256" key="5">
    <source>
        <dbReference type="ARBA" id="ARBA00022490"/>
    </source>
</evidence>
<evidence type="ECO:0000256" key="3">
    <source>
        <dbReference type="ARBA" id="ARBA00007438"/>
    </source>
</evidence>
<sequence length="543" mass="59248">MPVVTLYLQRLQNLVGKKATVEKIVETLPFLGLDIEEQTSDYVKVEYSPNRPDYATDVGIAAGLQGLLGIKRGLQAITVKRSQKFSVKIDPSVRKIRPHISALVARGGKLDDEAIRQIIALQEDLHFGIGRRRKKSSIGIHNLDVISFPLLYTAKQRNHKFIPLGMSTEMLAEQILEQTDVGRNYGMIIEGSKVPMILDASASTISFPPIINSALTAISTSTTNLLVEVTGNDKNAVDDSLAVIASALSGLGFDIFGVNVGQTSSSDIFKTRSIALDPSLVNQILGLHLTAQQICAALKKCRLDAVARKKKIICTIPRFRFDIFGAMDLVEEVALGYGIQNLGPTLPASSSVGQKSPITIRTDLIGQIMVGLGFTEALNSGLTSRQILYERTKRDASDIIEVVESKSQEHTVLRDMLIPALLDTLSRNVHEPYPQKLFEIGTVFSSDTPIKESLNIACLSAHKDSGFTEIKSILQSLLKTDSNIECQTRTSESAMFAKGKTADIVVNGKKVGVVGQIDPQVAENFRIRVPVSGFEMTLTEFIL</sequence>
<dbReference type="Pfam" id="PF17759">
    <property type="entry name" value="tRNA_synthFbeta"/>
    <property type="match status" value="1"/>
</dbReference>
<evidence type="ECO:0000256" key="6">
    <source>
        <dbReference type="ARBA" id="ARBA00022598"/>
    </source>
</evidence>
<evidence type="ECO:0000313" key="14">
    <source>
        <dbReference type="EMBL" id="CAE6495048.1"/>
    </source>
</evidence>
<proteinExistence type="inferred from homology"/>
<comment type="caution">
    <text evidence="14">The sequence shown here is derived from an EMBL/GenBank/DDBJ whole genome shotgun (WGS) entry which is preliminary data.</text>
</comment>
<organism evidence="14 15">
    <name type="scientific">Candidatus Nitrosotenuis uzonensis</name>
    <dbReference type="NCBI Taxonomy" id="1407055"/>
    <lineage>
        <taxon>Archaea</taxon>
        <taxon>Nitrososphaerota</taxon>
        <taxon>Candidatus Nitrosotenuis</taxon>
    </lineage>
</organism>
<evidence type="ECO:0000259" key="13">
    <source>
        <dbReference type="PROSITE" id="PS51483"/>
    </source>
</evidence>
<dbReference type="InterPro" id="IPR005147">
    <property type="entry name" value="tRNA_synthase_B5-dom"/>
</dbReference>
<dbReference type="GO" id="GO:0003723">
    <property type="term" value="F:RNA binding"/>
    <property type="evidence" value="ECO:0007669"/>
    <property type="project" value="InterPro"/>
</dbReference>
<dbReference type="GO" id="GO:0009328">
    <property type="term" value="C:phenylalanine-tRNA ligase complex"/>
    <property type="evidence" value="ECO:0007669"/>
    <property type="project" value="TreeGrafter"/>
</dbReference>
<gene>
    <name evidence="14" type="ORF">NUZ5A_50359</name>
</gene>
<keyword evidence="11" id="KW-0648">Protein biosynthesis</keyword>
<dbReference type="SMART" id="SM00873">
    <property type="entry name" value="B3_4"/>
    <property type="match status" value="1"/>
</dbReference>
<dbReference type="InterPro" id="IPR009061">
    <property type="entry name" value="DNA-bd_dom_put_sf"/>
</dbReference>
<comment type="cofactor">
    <cofactor evidence="1">
        <name>Mg(2+)</name>
        <dbReference type="ChEBI" id="CHEBI:18420"/>
    </cofactor>
</comment>
<protein>
    <recommendedName>
        <fullName evidence="4">phenylalanine--tRNA ligase</fullName>
        <ecNumber evidence="4">6.1.1.20</ecNumber>
    </recommendedName>
</protein>
<dbReference type="GO" id="GO:0006432">
    <property type="term" value="P:phenylalanyl-tRNA aminoacylation"/>
    <property type="evidence" value="ECO:0007669"/>
    <property type="project" value="InterPro"/>
</dbReference>
<keyword evidence="8" id="KW-0547">Nucleotide-binding</keyword>
<keyword evidence="10" id="KW-0460">Magnesium</keyword>
<evidence type="ECO:0000256" key="12">
    <source>
        <dbReference type="ARBA" id="ARBA00023146"/>
    </source>
</evidence>
<evidence type="ECO:0000313" key="15">
    <source>
        <dbReference type="Proteomes" id="UP000655759"/>
    </source>
</evidence>